<dbReference type="RefSeq" id="WP_316000734.1">
    <property type="nucleotide sequence ID" value="NZ_JAWDIU010000001.1"/>
</dbReference>
<gene>
    <name evidence="4" type="ORF">RWH43_04140</name>
</gene>
<dbReference type="Gene3D" id="3.30.1380.10">
    <property type="match status" value="1"/>
</dbReference>
<sequence>MSPDSELSPRRAARAEAERLATAALPVPVAPAAPEASASPTRRALREAGSSAAPLRRRSFAPVEASHSSSEGGRLRTATEWFSALPTARRRRLAVVAGALAVVVATATVAAGLAMGAGADATASTSANDAAVTASIAGPPAVPSEGLPVPAVSAVAATATPCDDPAVTTALSAGDDAAAIAAAGGGSAFRVAVASGIAPCVSLSDPNREWVVVNKQRPLEPVDYYPGDLIMPANVRALEDSALRTPAANALTAMVKAASDAGAGEIGYLSAFRSYTTQKSTYAGRVRVSGVEGADRESARPGYSEHQSGLAVDIVPCNGSCRTLDDVAASAQGAWVREHSWEFGFVTRYAEGREAVSGYEPEAWHLRYIGPELARAYHEGGFTTLEEFFGLPAAPTY</sequence>
<evidence type="ECO:0000313" key="5">
    <source>
        <dbReference type="Proteomes" id="UP001256673"/>
    </source>
</evidence>
<organism evidence="4 5">
    <name type="scientific">Microbacterium algihabitans</name>
    <dbReference type="NCBI Taxonomy" id="3075992"/>
    <lineage>
        <taxon>Bacteria</taxon>
        <taxon>Bacillati</taxon>
        <taxon>Actinomycetota</taxon>
        <taxon>Actinomycetes</taxon>
        <taxon>Micrococcales</taxon>
        <taxon>Microbacteriaceae</taxon>
        <taxon>Microbacterium</taxon>
    </lineage>
</organism>
<dbReference type="InterPro" id="IPR052179">
    <property type="entry name" value="DD-CPase-like"/>
</dbReference>
<keyword evidence="2" id="KW-0472">Membrane</keyword>
<evidence type="ECO:0000256" key="1">
    <source>
        <dbReference type="SAM" id="MobiDB-lite"/>
    </source>
</evidence>
<feature type="domain" description="D-alanyl-D-alanine carboxypeptidase-like core" evidence="3">
    <location>
        <begin position="242"/>
        <end position="370"/>
    </location>
</feature>
<keyword evidence="2" id="KW-0812">Transmembrane</keyword>
<feature type="compositionally biased region" description="Low complexity" evidence="1">
    <location>
        <begin position="23"/>
        <end position="42"/>
    </location>
</feature>
<feature type="transmembrane region" description="Helical" evidence="2">
    <location>
        <begin position="93"/>
        <end position="115"/>
    </location>
</feature>
<keyword evidence="5" id="KW-1185">Reference proteome</keyword>
<comment type="caution">
    <text evidence="4">The sequence shown here is derived from an EMBL/GenBank/DDBJ whole genome shotgun (WGS) entry which is preliminary data.</text>
</comment>
<dbReference type="InterPro" id="IPR009045">
    <property type="entry name" value="Zn_M74/Hedgehog-like"/>
</dbReference>
<protein>
    <submittedName>
        <fullName evidence="4">M15 family metallopeptidase</fullName>
    </submittedName>
</protein>
<dbReference type="Proteomes" id="UP001256673">
    <property type="component" value="Unassembled WGS sequence"/>
</dbReference>
<evidence type="ECO:0000256" key="2">
    <source>
        <dbReference type="SAM" id="Phobius"/>
    </source>
</evidence>
<dbReference type="InterPro" id="IPR003709">
    <property type="entry name" value="VanY-like_core_dom"/>
</dbReference>
<feature type="region of interest" description="Disordered" evidence="1">
    <location>
        <begin position="23"/>
        <end position="74"/>
    </location>
</feature>
<name>A0ABU3RSS8_9MICO</name>
<dbReference type="EMBL" id="JAWDIU010000001">
    <property type="protein sequence ID" value="MDU0325941.1"/>
    <property type="molecule type" value="Genomic_DNA"/>
</dbReference>
<evidence type="ECO:0000259" key="3">
    <source>
        <dbReference type="Pfam" id="PF02557"/>
    </source>
</evidence>
<accession>A0ABU3RSS8</accession>
<dbReference type="PANTHER" id="PTHR34385">
    <property type="entry name" value="D-ALANYL-D-ALANINE CARBOXYPEPTIDASE"/>
    <property type="match status" value="1"/>
</dbReference>
<evidence type="ECO:0000313" key="4">
    <source>
        <dbReference type="EMBL" id="MDU0325941.1"/>
    </source>
</evidence>
<reference evidence="4 5" key="1">
    <citation type="submission" date="2023-09" db="EMBL/GenBank/DDBJ databases">
        <title>Microbacterium fusihabitans sp. nov., Microbacterium phycihabitans sp. nov., and Microbacterium cervinum sp. nov., isolated from dried seaweeds of beach.</title>
        <authorList>
            <person name="Lee S.D."/>
        </authorList>
    </citation>
    <scope>NUCLEOTIDE SEQUENCE [LARGE SCALE GENOMIC DNA]</scope>
    <source>
        <strain evidence="4 5">KSW2-21</strain>
    </source>
</reference>
<dbReference type="SUPFAM" id="SSF55166">
    <property type="entry name" value="Hedgehog/DD-peptidase"/>
    <property type="match status" value="1"/>
</dbReference>
<proteinExistence type="predicted"/>
<dbReference type="Pfam" id="PF02557">
    <property type="entry name" value="VanY"/>
    <property type="match status" value="1"/>
</dbReference>
<dbReference type="InterPro" id="IPR058193">
    <property type="entry name" value="VanY/YodJ_core_dom"/>
</dbReference>
<dbReference type="CDD" id="cd14852">
    <property type="entry name" value="LD-carboxypeptidase"/>
    <property type="match status" value="1"/>
</dbReference>
<dbReference type="PANTHER" id="PTHR34385:SF1">
    <property type="entry name" value="PEPTIDOGLYCAN L-ALANYL-D-GLUTAMATE ENDOPEPTIDASE CWLK"/>
    <property type="match status" value="1"/>
</dbReference>
<keyword evidence="2" id="KW-1133">Transmembrane helix</keyword>